<comment type="caution">
    <text evidence="2">The sequence shown here is derived from an EMBL/GenBank/DDBJ whole genome shotgun (WGS) entry which is preliminary data.</text>
</comment>
<dbReference type="Proteomes" id="UP000645828">
    <property type="component" value="Unassembled WGS sequence"/>
</dbReference>
<dbReference type="Pfam" id="PF08040">
    <property type="entry name" value="NADH_oxidored"/>
    <property type="match status" value="1"/>
</dbReference>
<feature type="region of interest" description="Disordered" evidence="1">
    <location>
        <begin position="1"/>
        <end position="35"/>
    </location>
</feature>
<dbReference type="InterPro" id="IPR012575">
    <property type="entry name" value="NDUB1"/>
</dbReference>
<dbReference type="AlphaFoldDB" id="A0A811Z0K8"/>
<evidence type="ECO:0000313" key="3">
    <source>
        <dbReference type="Proteomes" id="UP000645828"/>
    </source>
</evidence>
<sequence>MLWGGAGNDLKPTASWNKSLSSKRELRPKEEVTWK</sequence>
<organism evidence="2 3">
    <name type="scientific">Nyctereutes procyonoides</name>
    <name type="common">Raccoon dog</name>
    <name type="synonym">Canis procyonoides</name>
    <dbReference type="NCBI Taxonomy" id="34880"/>
    <lineage>
        <taxon>Eukaryota</taxon>
        <taxon>Metazoa</taxon>
        <taxon>Chordata</taxon>
        <taxon>Craniata</taxon>
        <taxon>Vertebrata</taxon>
        <taxon>Euteleostomi</taxon>
        <taxon>Mammalia</taxon>
        <taxon>Eutheria</taxon>
        <taxon>Laurasiatheria</taxon>
        <taxon>Carnivora</taxon>
        <taxon>Caniformia</taxon>
        <taxon>Canidae</taxon>
        <taxon>Nyctereutes</taxon>
    </lineage>
</organism>
<evidence type="ECO:0000313" key="2">
    <source>
        <dbReference type="EMBL" id="CAD7681872.1"/>
    </source>
</evidence>
<accession>A0A811Z0K8</accession>
<name>A0A811Z0K8_NYCPR</name>
<protein>
    <submittedName>
        <fullName evidence="2">(raccoon dog) hypothetical protein</fullName>
    </submittedName>
</protein>
<dbReference type="EMBL" id="CAJHUB010000754">
    <property type="protein sequence ID" value="CAD7681872.1"/>
    <property type="molecule type" value="Genomic_DNA"/>
</dbReference>
<reference evidence="2" key="1">
    <citation type="submission" date="2020-12" db="EMBL/GenBank/DDBJ databases">
        <authorList>
            <consortium name="Molecular Ecology Group"/>
        </authorList>
    </citation>
    <scope>NUCLEOTIDE SEQUENCE</scope>
    <source>
        <strain evidence="2">TBG_1078</strain>
    </source>
</reference>
<keyword evidence="3" id="KW-1185">Reference proteome</keyword>
<dbReference type="GO" id="GO:0005739">
    <property type="term" value="C:mitochondrion"/>
    <property type="evidence" value="ECO:0007669"/>
    <property type="project" value="InterPro"/>
</dbReference>
<feature type="compositionally biased region" description="Basic and acidic residues" evidence="1">
    <location>
        <begin position="22"/>
        <end position="35"/>
    </location>
</feature>
<gene>
    <name evidence="2" type="ORF">NYPRO_LOCUS14664</name>
</gene>
<proteinExistence type="predicted"/>
<evidence type="ECO:0000256" key="1">
    <source>
        <dbReference type="SAM" id="MobiDB-lite"/>
    </source>
</evidence>